<comment type="caution">
    <text evidence="6">The sequence shown here is derived from an EMBL/GenBank/DDBJ whole genome shotgun (WGS) entry which is preliminary data.</text>
</comment>
<dbReference type="Gene3D" id="3.40.309.10">
    <property type="entry name" value="Aldehyde Dehydrogenase, Chain A, domain 2"/>
    <property type="match status" value="1"/>
</dbReference>
<name>A0ABD6BTP7_9EURY</name>
<dbReference type="FunFam" id="3.40.605.10:FF:000010">
    <property type="entry name" value="N-succinylglutamate 5-semialdehyde dehydrogenase"/>
    <property type="match status" value="1"/>
</dbReference>
<dbReference type="EC" id="1.2.1.79" evidence="6"/>
<dbReference type="InterPro" id="IPR015590">
    <property type="entry name" value="Aldehyde_DH_dom"/>
</dbReference>
<evidence type="ECO:0000256" key="1">
    <source>
        <dbReference type="ARBA" id="ARBA00022857"/>
    </source>
</evidence>
<feature type="active site" evidence="3">
    <location>
        <position position="254"/>
    </location>
</feature>
<protein>
    <submittedName>
        <fullName evidence="6">Succinic semialdehyde dehydrogenase</fullName>
        <ecNumber evidence="6">1.2.1.79</ecNumber>
    </submittedName>
</protein>
<dbReference type="SUPFAM" id="SSF53720">
    <property type="entry name" value="ALDH-like"/>
    <property type="match status" value="1"/>
</dbReference>
<dbReference type="InterPro" id="IPR016161">
    <property type="entry name" value="Ald_DH/histidinol_DH"/>
</dbReference>
<keyword evidence="2 4" id="KW-0560">Oxidoreductase</keyword>
<evidence type="ECO:0000256" key="2">
    <source>
        <dbReference type="ARBA" id="ARBA00023002"/>
    </source>
</evidence>
<dbReference type="NCBIfam" id="NF006916">
    <property type="entry name" value="PRK09407.1"/>
    <property type="match status" value="1"/>
</dbReference>
<dbReference type="CDD" id="cd07101">
    <property type="entry name" value="ALDH_SSADH2_GabD2"/>
    <property type="match status" value="1"/>
</dbReference>
<evidence type="ECO:0000256" key="3">
    <source>
        <dbReference type="PROSITE-ProRule" id="PRU10007"/>
    </source>
</evidence>
<dbReference type="GO" id="GO:0036243">
    <property type="term" value="F:succinate-semialdehyde dehydrogenase (NADP+) activity"/>
    <property type="evidence" value="ECO:0007669"/>
    <property type="project" value="UniProtKB-EC"/>
</dbReference>
<dbReference type="InterPro" id="IPR016163">
    <property type="entry name" value="Ald_DH_C"/>
</dbReference>
<dbReference type="PANTHER" id="PTHR11699">
    <property type="entry name" value="ALDEHYDE DEHYDROGENASE-RELATED"/>
    <property type="match status" value="1"/>
</dbReference>
<evidence type="ECO:0000256" key="4">
    <source>
        <dbReference type="RuleBase" id="RU003345"/>
    </source>
</evidence>
<organism evidence="6 7">
    <name type="scientific">Halolamina litorea</name>
    <dbReference type="NCBI Taxonomy" id="1515593"/>
    <lineage>
        <taxon>Archaea</taxon>
        <taxon>Methanobacteriati</taxon>
        <taxon>Methanobacteriota</taxon>
        <taxon>Stenosarchaea group</taxon>
        <taxon>Halobacteria</taxon>
        <taxon>Halobacteriales</taxon>
        <taxon>Haloferacaceae</taxon>
    </lineage>
</organism>
<dbReference type="Pfam" id="PF00171">
    <property type="entry name" value="Aldedh"/>
    <property type="match status" value="1"/>
</dbReference>
<dbReference type="InterPro" id="IPR016162">
    <property type="entry name" value="Ald_DH_N"/>
</dbReference>
<accession>A0ABD6BTP7</accession>
<evidence type="ECO:0000313" key="6">
    <source>
        <dbReference type="EMBL" id="MFD1568461.1"/>
    </source>
</evidence>
<keyword evidence="1" id="KW-0521">NADP</keyword>
<dbReference type="PROSITE" id="PS00687">
    <property type="entry name" value="ALDEHYDE_DEHYDR_GLU"/>
    <property type="match status" value="1"/>
</dbReference>
<proteinExistence type="inferred from homology"/>
<gene>
    <name evidence="6" type="ORF">ACFSAU_13265</name>
</gene>
<dbReference type="Proteomes" id="UP001597139">
    <property type="component" value="Unassembled WGS sequence"/>
</dbReference>
<dbReference type="AlphaFoldDB" id="A0ABD6BTP7"/>
<dbReference type="EMBL" id="JBHUCZ010000012">
    <property type="protein sequence ID" value="MFD1568461.1"/>
    <property type="molecule type" value="Genomic_DNA"/>
</dbReference>
<dbReference type="Gene3D" id="3.40.605.10">
    <property type="entry name" value="Aldehyde Dehydrogenase, Chain A, domain 1"/>
    <property type="match status" value="1"/>
</dbReference>
<comment type="similarity">
    <text evidence="4">Belongs to the aldehyde dehydrogenase family.</text>
</comment>
<evidence type="ECO:0000259" key="5">
    <source>
        <dbReference type="Pfam" id="PF00171"/>
    </source>
</evidence>
<reference evidence="6 7" key="1">
    <citation type="journal article" date="2019" name="Int. J. Syst. Evol. Microbiol.">
        <title>The Global Catalogue of Microorganisms (GCM) 10K type strain sequencing project: providing services to taxonomists for standard genome sequencing and annotation.</title>
        <authorList>
            <consortium name="The Broad Institute Genomics Platform"/>
            <consortium name="The Broad Institute Genome Sequencing Center for Infectious Disease"/>
            <person name="Wu L."/>
            <person name="Ma J."/>
        </authorList>
    </citation>
    <scope>NUCLEOTIDE SEQUENCE [LARGE SCALE GENOMIC DNA]</scope>
    <source>
        <strain evidence="6 7">CGMCC 1.12859</strain>
    </source>
</reference>
<dbReference type="FunFam" id="3.40.309.10:FF:000009">
    <property type="entry name" value="Aldehyde dehydrogenase A"/>
    <property type="match status" value="1"/>
</dbReference>
<feature type="domain" description="Aldehyde dehydrogenase" evidence="5">
    <location>
        <begin position="22"/>
        <end position="481"/>
    </location>
</feature>
<evidence type="ECO:0000313" key="7">
    <source>
        <dbReference type="Proteomes" id="UP001597139"/>
    </source>
</evidence>
<sequence>MYEHRVGANRLASLREDLVVTGEREQLDVIEPFSGDVLASIPAGTEADVDAAVERARAARTAWANRPVEERAAVLERYAERVLDDQAELLDMAQLETGKTRRDAFEEVLDVAQTATHYADAGPDLLTSERRRGALPGLTKTTVHRQPKGVVGIIAPWNYPVTLAVSDALPALLAGNAVVLKPAEETTHSALLARRLLVDAGLPPELFQVVSGTGERVGAGLVDRVDYVCFTGSTEAGRSVAERAGRALIDCSLELGGKNPLLVLDDADPETAANGAIRASFPNAGQLCISTERLYVHESVYEPFRDAFVAATEDLDLGSGFEFGADVGSLQSAAQLEKVERHVDDAVEKGADVLAGGRARPDIGPFFYEPTVLEGVTPEMTLYDEETFGPVVSLFPVHSVEEAIERANDSPYGLNASVWAGDRDRGERVAERIDCGTVNVNEGYAASWASVDAPMGGVDDSGIGRRHGDDGLLKYTEPQTVAVQRGVRIDSGPLPDAVWARLMTGAVKLLSQVPERFR</sequence>
<keyword evidence="7" id="KW-1185">Reference proteome</keyword>
<dbReference type="InterPro" id="IPR029510">
    <property type="entry name" value="Ald_DH_CS_GLU"/>
</dbReference>
<dbReference type="RefSeq" id="WP_267648206.1">
    <property type="nucleotide sequence ID" value="NZ_JANHGR010000003.1"/>
</dbReference>